<organism evidence="6 7">
    <name type="scientific">Babesia microti (strain RI)</name>
    <dbReference type="NCBI Taxonomy" id="1133968"/>
    <lineage>
        <taxon>Eukaryota</taxon>
        <taxon>Sar</taxon>
        <taxon>Alveolata</taxon>
        <taxon>Apicomplexa</taxon>
        <taxon>Aconoidasida</taxon>
        <taxon>Piroplasmida</taxon>
        <taxon>Babesiidae</taxon>
        <taxon>Babesia</taxon>
    </lineage>
</organism>
<sequence length="236" mass="25893">MCGLRAYSCTFLYRTKTPPLLNFRRQFSKFDIFKKLSDTGETSTSTTSARKPSDRVIRLVDEILNLTLIEAADLCDLCQEKLAERSGKEAIGLAPGRSPFPHPQSMFAYGNIGPMSFMPGQPVSPIPAMPDPMHDIDNTINAQGQQTVTPNDHSSSANTENNKMSDSKVSIKLLSFDTAKKIAVVKQIRTITGLGLRESKDLVEGAPKVLKKGITRKEADEIKKALDEAGATTEIY</sequence>
<reference evidence="6 7" key="2">
    <citation type="journal article" date="2013" name="PLoS ONE">
        <title>Whole genome mapping and re-organization of the nuclear and mitochondrial genomes of Babesia microti isolates.</title>
        <authorList>
            <person name="Cornillot E."/>
            <person name="Dassouli A."/>
            <person name="Garg A."/>
            <person name="Pachikara N."/>
            <person name="Randazzo S."/>
            <person name="Depoix D."/>
            <person name="Carcy B."/>
            <person name="Delbecq S."/>
            <person name="Frutos R."/>
            <person name="Silva J.C."/>
            <person name="Sutton R."/>
            <person name="Krause P.J."/>
            <person name="Mamoun C.B."/>
        </authorList>
    </citation>
    <scope>NUCLEOTIDE SEQUENCE [LARGE SCALE GENOMIC DNA]</scope>
    <source>
        <strain evidence="6 7">RI</strain>
    </source>
</reference>
<dbReference type="OrthoDB" id="250175at2759"/>
<dbReference type="KEGG" id="bmic:BmR1_04g08130"/>
<keyword evidence="7" id="KW-1185">Reference proteome</keyword>
<dbReference type="GO" id="GO:0006412">
    <property type="term" value="P:translation"/>
    <property type="evidence" value="ECO:0007669"/>
    <property type="project" value="InterPro"/>
</dbReference>
<evidence type="ECO:0000256" key="3">
    <source>
        <dbReference type="ARBA" id="ARBA00023274"/>
    </source>
</evidence>
<dbReference type="FunFam" id="3.30.1390.10:FF:000001">
    <property type="entry name" value="50S ribosomal protein L7/L12"/>
    <property type="match status" value="1"/>
</dbReference>
<name>I7JDH7_BABMR</name>
<accession>I7JDH7</accession>
<evidence type="ECO:0000256" key="2">
    <source>
        <dbReference type="ARBA" id="ARBA00022980"/>
    </source>
</evidence>
<dbReference type="RefSeq" id="XP_012650218.1">
    <property type="nucleotide sequence ID" value="XM_012794764.1"/>
</dbReference>
<dbReference type="PANTHER" id="PTHR45987">
    <property type="entry name" value="39S RIBOSOMAL PROTEIN L12"/>
    <property type="match status" value="1"/>
</dbReference>
<dbReference type="InterPro" id="IPR013823">
    <property type="entry name" value="Ribosomal_bL12_C"/>
</dbReference>
<dbReference type="GO" id="GO:0003735">
    <property type="term" value="F:structural constituent of ribosome"/>
    <property type="evidence" value="ECO:0007669"/>
    <property type="project" value="InterPro"/>
</dbReference>
<proteinExistence type="inferred from homology"/>
<dbReference type="GO" id="GO:0003729">
    <property type="term" value="F:mRNA binding"/>
    <property type="evidence" value="ECO:0007669"/>
    <property type="project" value="TreeGrafter"/>
</dbReference>
<reference evidence="6 7" key="1">
    <citation type="journal article" date="2012" name="Nucleic Acids Res.">
        <title>Sequencing of the smallest Apicomplexan genome from the human pathogen Babesia microti.</title>
        <authorList>
            <person name="Cornillot E."/>
            <person name="Hadj-Kaddour K."/>
            <person name="Dassouli A."/>
            <person name="Noel B."/>
            <person name="Ranwez V."/>
            <person name="Vacherie B."/>
            <person name="Augagneur Y."/>
            <person name="Bres V."/>
            <person name="Duclos A."/>
            <person name="Randazzo S."/>
            <person name="Carcy B."/>
            <person name="Debierre-Grockiego F."/>
            <person name="Delbecq S."/>
            <person name="Moubri-Menage K."/>
            <person name="Shams-Eldin H."/>
            <person name="Usmani-Brown S."/>
            <person name="Bringaud F."/>
            <person name="Wincker P."/>
            <person name="Vivares C.P."/>
            <person name="Schwarz R.T."/>
            <person name="Schetters T.P."/>
            <person name="Krause P.J."/>
            <person name="Gorenflot A."/>
            <person name="Berry V."/>
            <person name="Barbe V."/>
            <person name="Ben Mamoun C."/>
        </authorList>
    </citation>
    <scope>NUCLEOTIDE SEQUENCE [LARGE SCALE GENOMIC DNA]</scope>
    <source>
        <strain evidence="6 7">RI</strain>
    </source>
</reference>
<feature type="domain" description="Large ribosomal subunit protein bL12 C-terminal" evidence="5">
    <location>
        <begin position="170"/>
        <end position="235"/>
    </location>
</feature>
<dbReference type="InterPro" id="IPR014719">
    <property type="entry name" value="Ribosomal_bL12_C/ClpS-like"/>
</dbReference>
<dbReference type="GO" id="GO:0005840">
    <property type="term" value="C:ribosome"/>
    <property type="evidence" value="ECO:0007669"/>
    <property type="project" value="UniProtKB-KW"/>
</dbReference>
<dbReference type="Pfam" id="PF00542">
    <property type="entry name" value="Ribosomal_L12"/>
    <property type="match status" value="1"/>
</dbReference>
<dbReference type="InterPro" id="IPR000206">
    <property type="entry name" value="Ribosomal_bL12"/>
</dbReference>
<dbReference type="Gene3D" id="3.30.1390.10">
    <property type="match status" value="1"/>
</dbReference>
<evidence type="ECO:0000259" key="5">
    <source>
        <dbReference type="Pfam" id="PF00542"/>
    </source>
</evidence>
<keyword evidence="3" id="KW-0687">Ribonucleoprotein</keyword>
<dbReference type="EMBL" id="LN871599">
    <property type="protein sequence ID" value="CCF75810.1"/>
    <property type="molecule type" value="Genomic_DNA"/>
</dbReference>
<evidence type="ECO:0000313" key="7">
    <source>
        <dbReference type="Proteomes" id="UP000002899"/>
    </source>
</evidence>
<keyword evidence="2 6" id="KW-0689">Ribosomal protein</keyword>
<reference evidence="6 7" key="3">
    <citation type="journal article" date="2016" name="Sci. Rep.">
        <title>Genome-wide diversity and gene expression profiling of Babesia microti isolates identify polymorphic genes that mediate host-pathogen interactions.</title>
        <authorList>
            <person name="Silva J.C."/>
            <person name="Cornillot E."/>
            <person name="McCracken C."/>
            <person name="Usmani-Brown S."/>
            <person name="Dwivedi A."/>
            <person name="Ifeonu O.O."/>
            <person name="Crabtree J."/>
            <person name="Gotia H.T."/>
            <person name="Virji A.Z."/>
            <person name="Reynes C."/>
            <person name="Colinge J."/>
            <person name="Kumar V."/>
            <person name="Lawres L."/>
            <person name="Pazzi J.E."/>
            <person name="Pablo J.V."/>
            <person name="Hung C."/>
            <person name="Brancato J."/>
            <person name="Kumari P."/>
            <person name="Orvis J."/>
            <person name="Tretina K."/>
            <person name="Chibucos M."/>
            <person name="Ott S."/>
            <person name="Sadzewicz L."/>
            <person name="Sengamalay N."/>
            <person name="Shetty A.C."/>
            <person name="Su Q."/>
            <person name="Tallon L."/>
            <person name="Fraser C.M."/>
            <person name="Frutos R."/>
            <person name="Molina D.M."/>
            <person name="Krause P.J."/>
            <person name="Ben Mamoun C."/>
        </authorList>
    </citation>
    <scope>NUCLEOTIDE SEQUENCE [LARGE SCALE GENOMIC DNA]</scope>
    <source>
        <strain evidence="6 7">RI</strain>
    </source>
</reference>
<dbReference type="VEuPathDB" id="PiroplasmaDB:BmR1_04g08130"/>
<comment type="similarity">
    <text evidence="1">Belongs to the bacterial ribosomal protein bL12 family.</text>
</comment>
<dbReference type="AlphaFoldDB" id="I7JDH7"/>
<evidence type="ECO:0000313" key="6">
    <source>
        <dbReference type="EMBL" id="CCF75810.1"/>
    </source>
</evidence>
<evidence type="ECO:0000256" key="1">
    <source>
        <dbReference type="ARBA" id="ARBA00007197"/>
    </source>
</evidence>
<protein>
    <submittedName>
        <fullName evidence="6">50S ribosomal protein L7/L12</fullName>
    </submittedName>
</protein>
<dbReference type="PANTHER" id="PTHR45987:SF4">
    <property type="entry name" value="LARGE RIBOSOMAL SUBUNIT PROTEIN BL12M"/>
    <property type="match status" value="1"/>
</dbReference>
<gene>
    <name evidence="6" type="ORF">BmR1_04g08130</name>
</gene>
<evidence type="ECO:0000256" key="4">
    <source>
        <dbReference type="SAM" id="MobiDB-lite"/>
    </source>
</evidence>
<dbReference type="GeneID" id="24426263"/>
<dbReference type="GO" id="GO:1990904">
    <property type="term" value="C:ribonucleoprotein complex"/>
    <property type="evidence" value="ECO:0007669"/>
    <property type="project" value="UniProtKB-KW"/>
</dbReference>
<feature type="region of interest" description="Disordered" evidence="4">
    <location>
        <begin position="145"/>
        <end position="164"/>
    </location>
</feature>
<dbReference type="SUPFAM" id="SSF54736">
    <property type="entry name" value="ClpS-like"/>
    <property type="match status" value="1"/>
</dbReference>
<dbReference type="Proteomes" id="UP000002899">
    <property type="component" value="Chromosome IV"/>
</dbReference>